<dbReference type="GeneID" id="39847901"/>
<dbReference type="RefSeq" id="WP_049995105.1">
    <property type="nucleotide sequence ID" value="NZ_CP031310.1"/>
</dbReference>
<dbReference type="InterPro" id="IPR003718">
    <property type="entry name" value="OsmC/Ohr_fam"/>
</dbReference>
<accession>A0A4D6HEY2</accession>
<dbReference type="SUPFAM" id="SSF82784">
    <property type="entry name" value="OsmC-like"/>
    <property type="match status" value="1"/>
</dbReference>
<organism evidence="1 2">
    <name type="scientific">Halapricum salinum</name>
    <dbReference type="NCBI Taxonomy" id="1457250"/>
    <lineage>
        <taxon>Archaea</taxon>
        <taxon>Methanobacteriati</taxon>
        <taxon>Methanobacteriota</taxon>
        <taxon>Stenosarchaea group</taxon>
        <taxon>Halobacteria</taxon>
        <taxon>Halobacteriales</taxon>
        <taxon>Haloarculaceae</taxon>
        <taxon>Halapricum</taxon>
    </lineage>
</organism>
<name>A0A4D6HEY2_9EURY</name>
<dbReference type="EMBL" id="CP031310">
    <property type="protein sequence ID" value="QCC51287.1"/>
    <property type="molecule type" value="Genomic_DNA"/>
</dbReference>
<dbReference type="OrthoDB" id="237916at2157"/>
<dbReference type="STRING" id="1457250.GCA_000755225_01198"/>
<dbReference type="Gene3D" id="3.30.300.20">
    <property type="match status" value="1"/>
</dbReference>
<evidence type="ECO:0000313" key="1">
    <source>
        <dbReference type="EMBL" id="QCC51287.1"/>
    </source>
</evidence>
<dbReference type="KEGG" id="hsn:DV733_08520"/>
<gene>
    <name evidence="1" type="ORF">DV733_08520</name>
</gene>
<sequence length="137" mass="14726">MTDIDLTTTSTDGFDTESVIGDFAVGIDPMNETGPDPNSVLVADYAACFLPAVRMGARKSGYDDLGKMAIEAEAELTDHDDLESISFTLKVEADVDDPAELAELGEQYCHVHTALREELHADVTVEVDAFEPTEATA</sequence>
<evidence type="ECO:0000313" key="2">
    <source>
        <dbReference type="Proteomes" id="UP000296706"/>
    </source>
</evidence>
<protein>
    <submittedName>
        <fullName evidence="1">OsmC family peroxiredoxin</fullName>
    </submittedName>
</protein>
<reference evidence="1 2" key="1">
    <citation type="journal article" date="2019" name="Nat. Commun.">
        <title>A new type of DNA phosphorothioation-based antiviral system in archaea.</title>
        <authorList>
            <person name="Xiong L."/>
            <person name="Liu S."/>
            <person name="Chen S."/>
            <person name="Xiao Y."/>
            <person name="Zhu B."/>
            <person name="Gao Y."/>
            <person name="Zhang Y."/>
            <person name="Chen B."/>
            <person name="Luo J."/>
            <person name="Deng Z."/>
            <person name="Chen X."/>
            <person name="Wang L."/>
            <person name="Chen S."/>
        </authorList>
    </citation>
    <scope>NUCLEOTIDE SEQUENCE [LARGE SCALE GENOMIC DNA]</scope>
    <source>
        <strain evidence="1 2">CBA1105</strain>
    </source>
</reference>
<dbReference type="InterPro" id="IPR036102">
    <property type="entry name" value="OsmC/Ohrsf"/>
</dbReference>
<dbReference type="Pfam" id="PF02566">
    <property type="entry name" value="OsmC"/>
    <property type="match status" value="1"/>
</dbReference>
<dbReference type="InterPro" id="IPR015946">
    <property type="entry name" value="KH_dom-like_a/b"/>
</dbReference>
<proteinExistence type="predicted"/>
<dbReference type="Proteomes" id="UP000296706">
    <property type="component" value="Chromosome"/>
</dbReference>
<keyword evidence="2" id="KW-1185">Reference proteome</keyword>
<dbReference type="AlphaFoldDB" id="A0A4D6HEY2"/>